<protein>
    <recommendedName>
        <fullName evidence="6">ApeA N-terminal domain-containing protein</fullName>
    </recommendedName>
</protein>
<feature type="region of interest" description="Disordered" evidence="1">
    <location>
        <begin position="255"/>
        <end position="277"/>
    </location>
</feature>
<reference evidence="4 5" key="1">
    <citation type="submission" date="2023-01" db="EMBL/GenBank/DDBJ databases">
        <title>Xanthomonas hawaiianensis sp. nov. isolated from Araceae family in Hawaii.</title>
        <authorList>
            <person name="Chunag S.-C."/>
            <person name="Dobhal S."/>
            <person name="Alvarez A."/>
            <person name="Arif M."/>
        </authorList>
    </citation>
    <scope>NUCLEOTIDE SEQUENCE [LARGE SCALE GENOMIC DNA]</scope>
    <source>
        <strain evidence="4 5">A2111</strain>
    </source>
</reference>
<sequence length="499" mass="55448">MKKKKKKDKRRFHGTFTLSTGQGCFGELLIKGRRTRLSLSSSDELPMLRSAGTVLGQTLDGTYITCVDCVGSSQGGSMSGTYRYAHMFPHYVLMGENHINPVAPIIRKISFAVDDLSTIFYDFDAFGTMHDASGLIEKVLGQVEKGRVVEVGEWAHIGYFTGKLKVAEVETVIGKVEVSHRPSFGMGGPEGVHIENAMYVIIEFIEPLIFENAIDRVISVARFLSVVAGRVQGIENIEIQTDEDMRGERHKPTRVHWSLGPKSANRTSPSHKPSPGDVPFHPLERIEELGRVLANWIKDEPTRYIARNRYIACLKRSNKYGPDRIVAAANMFDVMPLDATPGKAALPADLLNAQRAIIEILKAIDRSDEQNAAMAAIKRLGYPVLRRKVLHRAAFITDQMGSSFPRLDEVLKLAIKCRNYFVHGNSSGFKFETVEPYVPFLTDSLEFTFAASELIEAGWDGVEWNKQPHGLGHSFARFRASYKEGLAHLEKAGVLGAAK</sequence>
<dbReference type="Pfam" id="PF18739">
    <property type="entry name" value="HEPN_Apea"/>
    <property type="match status" value="1"/>
</dbReference>
<evidence type="ECO:0000259" key="3">
    <source>
        <dbReference type="Pfam" id="PF18862"/>
    </source>
</evidence>
<evidence type="ECO:0000313" key="5">
    <source>
        <dbReference type="Proteomes" id="UP001260534"/>
    </source>
</evidence>
<gene>
    <name evidence="4" type="ORF">PNQ69_13665</name>
</gene>
<dbReference type="EMBL" id="JAQMHB010000001">
    <property type="protein sequence ID" value="MDS9993822.1"/>
    <property type="molecule type" value="Genomic_DNA"/>
</dbReference>
<name>A0ABU2I7U3_9XANT</name>
<keyword evidence="5" id="KW-1185">Reference proteome</keyword>
<dbReference type="InterPro" id="IPR041223">
    <property type="entry name" value="ApeA_NTD"/>
</dbReference>
<evidence type="ECO:0000259" key="2">
    <source>
        <dbReference type="Pfam" id="PF18739"/>
    </source>
</evidence>
<proteinExistence type="predicted"/>
<organism evidence="4 5">
    <name type="scientific">Xanthomonas hawaiiensis</name>
    <dbReference type="NCBI Taxonomy" id="3003247"/>
    <lineage>
        <taxon>Bacteria</taxon>
        <taxon>Pseudomonadati</taxon>
        <taxon>Pseudomonadota</taxon>
        <taxon>Gammaproteobacteria</taxon>
        <taxon>Lysobacterales</taxon>
        <taxon>Lysobacteraceae</taxon>
        <taxon>Xanthomonas</taxon>
    </lineage>
</organism>
<dbReference type="Pfam" id="PF18862">
    <property type="entry name" value="ApeA_NTD1"/>
    <property type="match status" value="1"/>
</dbReference>
<comment type="caution">
    <text evidence="4">The sequence shown here is derived from an EMBL/GenBank/DDBJ whole genome shotgun (WGS) entry which is preliminary data.</text>
</comment>
<evidence type="ECO:0000313" key="4">
    <source>
        <dbReference type="EMBL" id="MDS9993822.1"/>
    </source>
</evidence>
<dbReference type="RefSeq" id="WP_209231036.1">
    <property type="nucleotide sequence ID" value="NZ_JAGHXG010000011.1"/>
</dbReference>
<dbReference type="PROSITE" id="PS51257">
    <property type="entry name" value="PROKAR_LIPOPROTEIN"/>
    <property type="match status" value="1"/>
</dbReference>
<evidence type="ECO:0008006" key="6">
    <source>
        <dbReference type="Google" id="ProtNLM"/>
    </source>
</evidence>
<accession>A0ABU2I7U3</accession>
<dbReference type="InterPro" id="IPR041229">
    <property type="entry name" value="HEPN_Apea"/>
</dbReference>
<dbReference type="Proteomes" id="UP001260534">
    <property type="component" value="Unassembled WGS sequence"/>
</dbReference>
<feature type="domain" description="ApeA N-terminal" evidence="3">
    <location>
        <begin position="12"/>
        <end position="296"/>
    </location>
</feature>
<evidence type="ECO:0000256" key="1">
    <source>
        <dbReference type="SAM" id="MobiDB-lite"/>
    </source>
</evidence>
<feature type="domain" description="Apea-like HEPN" evidence="2">
    <location>
        <begin position="353"/>
        <end position="460"/>
    </location>
</feature>